<dbReference type="EMBL" id="RRZK01000020">
    <property type="protein sequence ID" value="TDB61467.1"/>
    <property type="molecule type" value="Genomic_DNA"/>
</dbReference>
<reference evidence="3" key="1">
    <citation type="journal article" date="2019" name="bioRxiv">
        <title>Bacterially produced spermidine induces plant systemic susceptibility to pathogens.</title>
        <authorList>
            <person name="Melnyk R.A."/>
            <person name="Beskrovnaya P.A."/>
            <person name="Liu Z."/>
            <person name="Song Y."/>
            <person name="Haney C.H."/>
        </authorList>
    </citation>
    <scope>NUCLEOTIDE SEQUENCE [LARGE SCALE GENOMIC DNA]</scope>
    <source>
        <strain evidence="3">Dha-51</strain>
    </source>
</reference>
<name>A0A1H2N9I5_PSEVA</name>
<evidence type="ECO:0000313" key="3">
    <source>
        <dbReference type="Proteomes" id="UP000295254"/>
    </source>
</evidence>
<comment type="caution">
    <text evidence="2">The sequence shown here is derived from an EMBL/GenBank/DDBJ whole genome shotgun (WGS) entry which is preliminary data.</text>
</comment>
<keyword evidence="1" id="KW-1133">Transmembrane helix</keyword>
<dbReference type="RefSeq" id="WP_093219764.1">
    <property type="nucleotide sequence ID" value="NZ_LT629803.1"/>
</dbReference>
<accession>A0A1H2N9I5</accession>
<dbReference type="OrthoDB" id="7033315at2"/>
<keyword evidence="3" id="KW-1185">Reference proteome</keyword>
<dbReference type="InterPro" id="IPR004929">
    <property type="entry name" value="I-spanin"/>
</dbReference>
<sequence length="179" mass="18705">MSVLDLIPPPVRPWAVALVLMAIAGASAAGAWKVQDWRYGQQLAEKAGQADQAALKRAEDAMAKLAIEQAKRLALEARLKTNDETHHKELSDAKTAQQRVSDDLATAHVRLSVILAAGFGSVGGNGLSATASAGGVVHGGTRAELEPAHAQRIIGITDAGDRGLIALAACQGYVRELSR</sequence>
<evidence type="ECO:0000256" key="1">
    <source>
        <dbReference type="SAM" id="Phobius"/>
    </source>
</evidence>
<protein>
    <submittedName>
        <fullName evidence="2">Lysis protein</fullName>
    </submittedName>
</protein>
<keyword evidence="1" id="KW-0812">Transmembrane</keyword>
<proteinExistence type="predicted"/>
<dbReference type="Proteomes" id="UP000295254">
    <property type="component" value="Unassembled WGS sequence"/>
</dbReference>
<dbReference type="STRING" id="95300.SAMN05216558_1879"/>
<dbReference type="AlphaFoldDB" id="A0A1H2N9I5"/>
<evidence type="ECO:0000313" key="2">
    <source>
        <dbReference type="EMBL" id="TDB61467.1"/>
    </source>
</evidence>
<gene>
    <name evidence="2" type="ORF">EIY72_15485</name>
</gene>
<feature type="transmembrane region" description="Helical" evidence="1">
    <location>
        <begin position="12"/>
        <end position="32"/>
    </location>
</feature>
<dbReference type="GO" id="GO:0044659">
    <property type="term" value="P:viral release from host cell by cytolysis"/>
    <property type="evidence" value="ECO:0007669"/>
    <property type="project" value="InterPro"/>
</dbReference>
<keyword evidence="1" id="KW-0472">Membrane</keyword>
<organism evidence="2 3">
    <name type="scientific">Pseudomonas vancouverensis</name>
    <dbReference type="NCBI Taxonomy" id="95300"/>
    <lineage>
        <taxon>Bacteria</taxon>
        <taxon>Pseudomonadati</taxon>
        <taxon>Pseudomonadota</taxon>
        <taxon>Gammaproteobacteria</taxon>
        <taxon>Pseudomonadales</taxon>
        <taxon>Pseudomonadaceae</taxon>
        <taxon>Pseudomonas</taxon>
    </lineage>
</organism>
<dbReference type="Pfam" id="PF03245">
    <property type="entry name" value="Phage_lysis"/>
    <property type="match status" value="1"/>
</dbReference>